<keyword evidence="3" id="KW-1185">Reference proteome</keyword>
<accession>S8ESC7</accession>
<evidence type="ECO:0000256" key="1">
    <source>
        <dbReference type="SAM" id="MobiDB-lite"/>
    </source>
</evidence>
<protein>
    <submittedName>
        <fullName evidence="2">Uncharacterized protein</fullName>
    </submittedName>
</protein>
<dbReference type="AlphaFoldDB" id="S8ESC7"/>
<dbReference type="RefSeq" id="XP_018635079.1">
    <property type="nucleotide sequence ID" value="XM_018780941.1"/>
</dbReference>
<organism evidence="2 3">
    <name type="scientific">Toxoplasma gondii (strain ATCC 50611 / Me49)</name>
    <dbReference type="NCBI Taxonomy" id="508771"/>
    <lineage>
        <taxon>Eukaryota</taxon>
        <taxon>Sar</taxon>
        <taxon>Alveolata</taxon>
        <taxon>Apicomplexa</taxon>
        <taxon>Conoidasida</taxon>
        <taxon>Coccidia</taxon>
        <taxon>Eucoccidiorida</taxon>
        <taxon>Eimeriorina</taxon>
        <taxon>Sarcocystidae</taxon>
        <taxon>Toxoplasma</taxon>
    </lineage>
</organism>
<evidence type="ECO:0000313" key="3">
    <source>
        <dbReference type="Proteomes" id="UP000001529"/>
    </source>
</evidence>
<feature type="compositionally biased region" description="Basic and acidic residues" evidence="1">
    <location>
        <begin position="23"/>
        <end position="45"/>
    </location>
</feature>
<dbReference type="EMBL" id="CM002047">
    <property type="protein sequence ID" value="EPT25197.1"/>
    <property type="molecule type" value="Genomic_DNA"/>
</dbReference>
<reference evidence="2" key="1">
    <citation type="submission" date="2013-04" db="EMBL/GenBank/DDBJ databases">
        <authorList>
            <person name="Sibley D."/>
            <person name="Venepally P."/>
            <person name="Karamycheva S."/>
            <person name="Hadjithomas M."/>
            <person name="Khan A."/>
            <person name="Brunk B."/>
            <person name="Roos D."/>
            <person name="Caler E."/>
            <person name="Lorenzi H."/>
        </authorList>
    </citation>
    <scope>NUCLEOTIDE SEQUENCE [LARGE SCALE GENOMIC DNA]</scope>
    <source>
        <strain evidence="2">ME49</strain>
    </source>
</reference>
<name>S8ESC7_TOXGM</name>
<dbReference type="KEGG" id="tgo:TGME49_250905"/>
<proteinExistence type="predicted"/>
<evidence type="ECO:0000313" key="2">
    <source>
        <dbReference type="EMBL" id="EPT25197.1"/>
    </source>
</evidence>
<sequence>MSATRARMVESSLRIRQLNSRSEVSRSSRDRHTSFHGEMDGRETAESPTGTVRRKTFCVGENRNKSHQAFRINHGIKEPRIIERRYLTSLLAANTLLQRGRGKLHASNSPRRTSVEEGLQKQVARLFVARVSQGVLSELRSHISCRRVDTGLV</sequence>
<gene>
    <name evidence="2" type="ORF">TGME49_250905</name>
</gene>
<dbReference type="GeneID" id="29769267"/>
<dbReference type="VEuPathDB" id="ToxoDB:TGME49_250905"/>
<dbReference type="Proteomes" id="UP000001529">
    <property type="component" value="Chromosome XII"/>
</dbReference>
<dbReference type="EMBL" id="KE138840">
    <property type="protein sequence ID" value="EPT25197.1"/>
    <property type="molecule type" value="Genomic_DNA"/>
</dbReference>
<feature type="region of interest" description="Disordered" evidence="1">
    <location>
        <begin position="17"/>
        <end position="54"/>
    </location>
</feature>